<dbReference type="RefSeq" id="WP_214437407.1">
    <property type="nucleotide sequence ID" value="NZ_JAECZB010000002.1"/>
</dbReference>
<keyword evidence="2" id="KW-0808">Transferase</keyword>
<keyword evidence="3" id="KW-1185">Reference proteome</keyword>
<dbReference type="GO" id="GO:0032259">
    <property type="term" value="P:methylation"/>
    <property type="evidence" value="ECO:0007669"/>
    <property type="project" value="UniProtKB-KW"/>
</dbReference>
<dbReference type="InterPro" id="IPR029063">
    <property type="entry name" value="SAM-dependent_MTases_sf"/>
</dbReference>
<reference evidence="2 3" key="1">
    <citation type="journal article" date="2021" name="Int. J. Syst. Evol. Microbiol.">
        <title>Amazonocrinis nigriterrae gen. nov., sp. nov., Atlanticothrix silvestris gen. nov., sp. nov. and Dendronalium phyllosphericum gen. nov., sp. nov., nostocacean cyanobacteria from Brazilian environments.</title>
        <authorList>
            <person name="Alvarenga D.O."/>
            <person name="Andreote A.P.D."/>
            <person name="Branco L.H.Z."/>
            <person name="Delbaje E."/>
            <person name="Cruz R.B."/>
            <person name="Varani A.M."/>
            <person name="Fiore M.F."/>
        </authorList>
    </citation>
    <scope>NUCLEOTIDE SEQUENCE [LARGE SCALE GENOMIC DNA]</scope>
    <source>
        <strain evidence="2 3">CENA357</strain>
    </source>
</reference>
<comment type="caution">
    <text evidence="2">The sequence shown here is derived from an EMBL/GenBank/DDBJ whole genome shotgun (WGS) entry which is preliminary data.</text>
</comment>
<dbReference type="InterPro" id="IPR013216">
    <property type="entry name" value="Methyltransf_11"/>
</dbReference>
<feature type="domain" description="Methyltransferase type 11" evidence="1">
    <location>
        <begin position="111"/>
        <end position="161"/>
    </location>
</feature>
<protein>
    <submittedName>
        <fullName evidence="2">Class I SAM-dependent methyltransferase</fullName>
    </submittedName>
</protein>
<dbReference type="Pfam" id="PF08241">
    <property type="entry name" value="Methyltransf_11"/>
    <property type="match status" value="1"/>
</dbReference>
<dbReference type="GO" id="GO:0008757">
    <property type="term" value="F:S-adenosylmethionine-dependent methyltransferase activity"/>
    <property type="evidence" value="ECO:0007669"/>
    <property type="project" value="InterPro"/>
</dbReference>
<dbReference type="SUPFAM" id="SSF53335">
    <property type="entry name" value="S-adenosyl-L-methionine-dependent methyltransferases"/>
    <property type="match status" value="1"/>
</dbReference>
<evidence type="ECO:0000259" key="1">
    <source>
        <dbReference type="Pfam" id="PF08241"/>
    </source>
</evidence>
<dbReference type="Gene3D" id="3.40.50.150">
    <property type="entry name" value="Vaccinia Virus protein VP39"/>
    <property type="match status" value="1"/>
</dbReference>
<organism evidence="2 3">
    <name type="scientific">Atlanticothrix silvestris CENA357</name>
    <dbReference type="NCBI Taxonomy" id="1725252"/>
    <lineage>
        <taxon>Bacteria</taxon>
        <taxon>Bacillati</taxon>
        <taxon>Cyanobacteriota</taxon>
        <taxon>Cyanophyceae</taxon>
        <taxon>Nostocales</taxon>
        <taxon>Nodulariaceae</taxon>
        <taxon>Atlanticothrix</taxon>
        <taxon>Atlanticothrix silvestris</taxon>
    </lineage>
</organism>
<dbReference type="AlphaFoldDB" id="A0A8J7HEQ1"/>
<accession>A0A8J7HEQ1</accession>
<evidence type="ECO:0000313" key="3">
    <source>
        <dbReference type="Proteomes" id="UP000599391"/>
    </source>
</evidence>
<gene>
    <name evidence="2" type="ORF">I8751_01540</name>
</gene>
<evidence type="ECO:0000313" key="2">
    <source>
        <dbReference type="EMBL" id="MBH8551091.1"/>
    </source>
</evidence>
<dbReference type="Proteomes" id="UP000599391">
    <property type="component" value="Unassembled WGS sequence"/>
</dbReference>
<sequence length="244" mass="28912">MNPNTKFFIYELVKPLLQVWFYGNARFCPVCQSNVRVFKTAGVNHRPDIMCPVCRTLERHRLIWTFFEKFTNLFDSNKKVMLHIAPEYCFQRRLNQMQNIDYLTADLFKPSAMVKMDITNIQYPDKSFDVIYCSHVLEHVLDDRKAMSEFHRVLKDQGWAVLQVPLNKNAPTTYEDPSITDPKERTKAFGQPDHVRVYGQDYEQRLIDTGFNVKRIEVKDIVSKEEIEKMRLRENEDIFLCTKS</sequence>
<dbReference type="CDD" id="cd02440">
    <property type="entry name" value="AdoMet_MTases"/>
    <property type="match status" value="1"/>
</dbReference>
<keyword evidence="2" id="KW-0489">Methyltransferase</keyword>
<name>A0A8J7HEQ1_9CYAN</name>
<proteinExistence type="predicted"/>
<dbReference type="EMBL" id="JAECZB010000002">
    <property type="protein sequence ID" value="MBH8551091.1"/>
    <property type="molecule type" value="Genomic_DNA"/>
</dbReference>